<dbReference type="OrthoDB" id="10254973at2759"/>
<dbReference type="Pfam" id="PF02463">
    <property type="entry name" value="SMC_N"/>
    <property type="match status" value="1"/>
</dbReference>
<dbReference type="GO" id="GO:0005634">
    <property type="term" value="C:nucleus"/>
    <property type="evidence" value="ECO:0007669"/>
    <property type="project" value="TreeGrafter"/>
</dbReference>
<dbReference type="SUPFAM" id="SSF52540">
    <property type="entry name" value="P-loop containing nucleoside triphosphate hydrolases"/>
    <property type="match status" value="2"/>
</dbReference>
<dbReference type="Gene3D" id="3.40.50.300">
    <property type="entry name" value="P-loop containing nucleotide triphosphate hydrolases"/>
    <property type="match status" value="2"/>
</dbReference>
<evidence type="ECO:0000256" key="3">
    <source>
        <dbReference type="ARBA" id="ARBA00023054"/>
    </source>
</evidence>
<evidence type="ECO:0000256" key="2">
    <source>
        <dbReference type="ARBA" id="ARBA00018687"/>
    </source>
</evidence>
<dbReference type="GO" id="GO:0016787">
    <property type="term" value="F:hydrolase activity"/>
    <property type="evidence" value="ECO:0007669"/>
    <property type="project" value="UniProtKB-KW"/>
</dbReference>
<feature type="coiled-coil region" evidence="4">
    <location>
        <begin position="885"/>
        <end position="912"/>
    </location>
</feature>
<comment type="caution">
    <text evidence="6">The sequence shown here is derived from an EMBL/GenBank/DDBJ whole genome shotgun (WGS) entry which is preliminary data.</text>
</comment>
<evidence type="ECO:0000313" key="7">
    <source>
        <dbReference type="Proteomes" id="UP000326924"/>
    </source>
</evidence>
<keyword evidence="6" id="KW-0378">Hydrolase</keyword>
<dbReference type="InterPro" id="IPR027417">
    <property type="entry name" value="P-loop_NTPase"/>
</dbReference>
<dbReference type="FunCoup" id="A0A5J5ELZ3">
    <property type="interactions" value="1075"/>
</dbReference>
<feature type="coiled-coil region" evidence="4">
    <location>
        <begin position="208"/>
        <end position="235"/>
    </location>
</feature>
<feature type="non-terminal residue" evidence="6">
    <location>
        <position position="1080"/>
    </location>
</feature>
<feature type="coiled-coil region" evidence="4">
    <location>
        <begin position="648"/>
        <end position="755"/>
    </location>
</feature>
<dbReference type="InterPro" id="IPR003395">
    <property type="entry name" value="RecF/RecN/SMC_N"/>
</dbReference>
<dbReference type="Proteomes" id="UP000326924">
    <property type="component" value="Unassembled WGS sequence"/>
</dbReference>
<proteinExistence type="inferred from homology"/>
<dbReference type="InParanoid" id="A0A5J5ELZ3"/>
<evidence type="ECO:0000259" key="5">
    <source>
        <dbReference type="Pfam" id="PF02463"/>
    </source>
</evidence>
<feature type="non-terminal residue" evidence="6">
    <location>
        <position position="1"/>
    </location>
</feature>
<keyword evidence="3 4" id="KW-0175">Coiled coil</keyword>
<evidence type="ECO:0000256" key="1">
    <source>
        <dbReference type="ARBA" id="ARBA00010171"/>
    </source>
</evidence>
<feature type="domain" description="RecF/RecN/SMC N-terminal" evidence="5">
    <location>
        <begin position="30"/>
        <end position="1037"/>
    </location>
</feature>
<gene>
    <name evidence="6" type="ORF">FN846DRAFT_994359</name>
</gene>
<organism evidence="6 7">
    <name type="scientific">Sphaerosporella brunnea</name>
    <dbReference type="NCBI Taxonomy" id="1250544"/>
    <lineage>
        <taxon>Eukaryota</taxon>
        <taxon>Fungi</taxon>
        <taxon>Dikarya</taxon>
        <taxon>Ascomycota</taxon>
        <taxon>Pezizomycotina</taxon>
        <taxon>Pezizomycetes</taxon>
        <taxon>Pezizales</taxon>
        <taxon>Pyronemataceae</taxon>
        <taxon>Sphaerosporella</taxon>
    </lineage>
</organism>
<feature type="coiled-coil region" evidence="4">
    <location>
        <begin position="261"/>
        <end position="288"/>
    </location>
</feature>
<dbReference type="PANTHER" id="PTHR45916">
    <property type="entry name" value="STRUCTURAL MAINTENANCE OF CHROMOSOMES PROTEIN 5"/>
    <property type="match status" value="1"/>
</dbReference>
<dbReference type="AlphaFoldDB" id="A0A5J5ELZ3"/>
<evidence type="ECO:0000256" key="4">
    <source>
        <dbReference type="SAM" id="Coils"/>
    </source>
</evidence>
<dbReference type="EMBL" id="VXIS01000225">
    <property type="protein sequence ID" value="KAA8896164.1"/>
    <property type="molecule type" value="Genomic_DNA"/>
</dbReference>
<evidence type="ECO:0000313" key="6">
    <source>
        <dbReference type="EMBL" id="KAA8896164.1"/>
    </source>
</evidence>
<dbReference type="PANTHER" id="PTHR45916:SF1">
    <property type="entry name" value="STRUCTURAL MAINTENANCE OF CHROMOSOMES PROTEIN 5"/>
    <property type="match status" value="1"/>
</dbReference>
<accession>A0A5J5ELZ3</accession>
<dbReference type="GO" id="GO:0030915">
    <property type="term" value="C:Smc5-Smc6 complex"/>
    <property type="evidence" value="ECO:0007669"/>
    <property type="project" value="TreeGrafter"/>
</dbReference>
<keyword evidence="7" id="KW-1185">Reference proteome</keyword>
<sequence length="1080" mass="123556">ADIDVDAEEDLLEENYEITEEDQPFQPGAIVRVAVKNFVTYTYAELKPGPSLNMIIGPNGTGKSSIVCAICLGLGYAPSHLGRSNEVSAFVKHGFQEAFIDIELQGYPDERNQVVRRKISRDDNKSSYWINQKQATHTAVQKLCRRFNIQIDNLCQFLPQDRVAEFANLPDTERLVQTVRAAASPQMMEYYKSLVELGKQVEGDHDVLKHDQTQLEQLEARQAVLQQDVDRMRERQEVVKKIDLLEKMIPHVRYRQSRAEYLTKKQEFAAAQQELRDLEAEVAPAMERPKHKQRYKKAIQSVIDARSRQLEEKQKQVSAHKTQVTAKLEGDVKKVKADIAGVQKSEGKRKDEIRTLKKHAEDLQKRIDAGAPAFDLEASQQKQVGICDLSHPAIRDIKAQALGVVEKAEARKTDLAQVKTQKQRAEHDQQNLDSLAGQRENLMSREPRYADTYRAWRWYQQNKDLFEKEIYAPPMLTVAAKDQRYADAVEHIIRGASTAFVCQTQEDYFKFSREIFGSKDYQGQRLRSVTIKDFSGTRAPRLQDQQRPYTREQLAAMGFDGVILDYIEGPEPVLNMLCHEAGVHVTPFSARPLTEAQNQACTEAGLNTWIHGNTATQVRRRYGSAVTTINTLAPSSIYRTQQVDPHRRAEIGRRINELKDTENEIQRELHGFLQEHNNFKARLDELNAKMKQLSDEKAKAQRAIGEYQGLQVKLENTQQKIASELEQGAQHKSVVQQLEKKLDQAVANRAQGAIEFTRLVGELVDSHNEMVTLKIRHLEALSDEKILDSQNRAIAKRVEKKTKEVGTIKKETLELQAKAKQLTATLRETLATLSDEDREKLQNLPQDKTLEDIEEEIGTERARLELIHEGNPNAMRQYEERALKITALQKKIDSLRSKLEEKDSAIKDIRDHFEPQLDNLVAKISAAFSNSFKKIGCAGEVRVNKSEEGFDKWEIQALVRFREGEKLQVLNAQRQSGGERAVSTVFYLMALQSLAKSPFRVVDEINQGMDPRNERVVHHRMVNIACQQHTSQYFLITPKLLSDLMYHTRMRIHCIYSGEWVGEDFMMDFKKYLAAGRKLK</sequence>
<comment type="similarity">
    <text evidence="1">Belongs to the SMC family. SMC5 subfamily.</text>
</comment>
<reference evidence="6 7" key="1">
    <citation type="submission" date="2019-09" db="EMBL/GenBank/DDBJ databases">
        <title>Draft genome of the ectomycorrhizal ascomycete Sphaerosporella brunnea.</title>
        <authorList>
            <consortium name="DOE Joint Genome Institute"/>
            <person name="Benucci G.M."/>
            <person name="Marozzi G."/>
            <person name="Antonielli L."/>
            <person name="Sanchez S."/>
            <person name="Marco P."/>
            <person name="Wang X."/>
            <person name="Falini L.B."/>
            <person name="Barry K."/>
            <person name="Haridas S."/>
            <person name="Lipzen A."/>
            <person name="Labutti K."/>
            <person name="Grigoriev I.V."/>
            <person name="Murat C."/>
            <person name="Martin F."/>
            <person name="Albertini E."/>
            <person name="Donnini D."/>
            <person name="Bonito G."/>
        </authorList>
    </citation>
    <scope>NUCLEOTIDE SEQUENCE [LARGE SCALE GENOMIC DNA]</scope>
    <source>
        <strain evidence="6 7">Sb_GMNB300</strain>
    </source>
</reference>
<name>A0A5J5ELZ3_9PEZI</name>
<protein>
    <recommendedName>
        <fullName evidence="2">Structural maintenance of chromosomes protein 5</fullName>
    </recommendedName>
</protein>
<dbReference type="GO" id="GO:0000724">
    <property type="term" value="P:double-strand break repair via homologous recombination"/>
    <property type="evidence" value="ECO:0007669"/>
    <property type="project" value="TreeGrafter"/>
</dbReference>
<dbReference type="GO" id="GO:0003697">
    <property type="term" value="F:single-stranded DNA binding"/>
    <property type="evidence" value="ECO:0007669"/>
    <property type="project" value="TreeGrafter"/>
</dbReference>